<reference evidence="2 3" key="1">
    <citation type="submission" date="2014-07" db="EMBL/GenBank/DDBJ databases">
        <title>Chaperone-usher fimbriae in a diverse selection of Gallibacterium genomes.</title>
        <authorList>
            <person name="Kudirkiene E."/>
            <person name="Bager R.J."/>
            <person name="Johnson T.J."/>
            <person name="Bojesen A.M."/>
        </authorList>
    </citation>
    <scope>NUCLEOTIDE SEQUENCE [LARGE SCALE GENOMIC DNA]</scope>
    <source>
        <strain evidence="2 3">4895</strain>
    </source>
</reference>
<dbReference type="Pfam" id="PF08765">
    <property type="entry name" value="Mor"/>
    <property type="match status" value="1"/>
</dbReference>
<dbReference type="PANTHER" id="PTHR37812:SF1">
    <property type="entry name" value="MU-LIKE PROPHAGE FLUMU PROTEIN C"/>
    <property type="match status" value="1"/>
</dbReference>
<gene>
    <name evidence="2" type="ORF">IO48_08190</name>
</gene>
<organism evidence="2 3">
    <name type="scientific">Gallibacterium anatis 4895</name>
    <dbReference type="NCBI Taxonomy" id="1396510"/>
    <lineage>
        <taxon>Bacteria</taxon>
        <taxon>Pseudomonadati</taxon>
        <taxon>Pseudomonadota</taxon>
        <taxon>Gammaproteobacteria</taxon>
        <taxon>Pasteurellales</taxon>
        <taxon>Pasteurellaceae</taxon>
        <taxon>Gallibacterium</taxon>
    </lineage>
</organism>
<dbReference type="InterPro" id="IPR052411">
    <property type="entry name" value="c-mor_Regulatory_Protein"/>
</dbReference>
<protein>
    <submittedName>
        <fullName evidence="2">Transcriptional regulator</fullName>
    </submittedName>
</protein>
<evidence type="ECO:0000313" key="2">
    <source>
        <dbReference type="EMBL" id="KGQ61066.1"/>
    </source>
</evidence>
<sequence>MDAKQNNSTFEDKAPEILLDLAEHTRELLVQKYQFEDSQAKQIGIELAKSIAENWGGEVIYIPKALLITLCERDLAIWNEFNGSNHRELSRKYGVSMQWVYQIVKRMQKEEIDRHQMDMFVVIH</sequence>
<dbReference type="PANTHER" id="PTHR37812">
    <property type="entry name" value="MU-LIKE PROPHAGE FLUMU PROTEIN C"/>
    <property type="match status" value="1"/>
</dbReference>
<dbReference type="InterPro" id="IPR014875">
    <property type="entry name" value="Mor_transcription_activator"/>
</dbReference>
<evidence type="ECO:0000259" key="1">
    <source>
        <dbReference type="Pfam" id="PF08765"/>
    </source>
</evidence>
<dbReference type="Gene3D" id="1.10.10.60">
    <property type="entry name" value="Homeodomain-like"/>
    <property type="match status" value="1"/>
</dbReference>
<proteinExistence type="predicted"/>
<dbReference type="SUPFAM" id="SSF46689">
    <property type="entry name" value="Homeodomain-like"/>
    <property type="match status" value="1"/>
</dbReference>
<comment type="caution">
    <text evidence="2">The sequence shown here is derived from an EMBL/GenBank/DDBJ whole genome shotgun (WGS) entry which is preliminary data.</text>
</comment>
<evidence type="ECO:0000313" key="3">
    <source>
        <dbReference type="Proteomes" id="UP000030554"/>
    </source>
</evidence>
<dbReference type="EMBL" id="JPJQ01000037">
    <property type="protein sequence ID" value="KGQ61066.1"/>
    <property type="molecule type" value="Genomic_DNA"/>
</dbReference>
<dbReference type="AlphaFoldDB" id="A0A0A2ZVJ9"/>
<name>A0A0A2ZVJ9_9PAST</name>
<accession>A0A0A2ZVJ9</accession>
<dbReference type="Proteomes" id="UP000030554">
    <property type="component" value="Unassembled WGS sequence"/>
</dbReference>
<feature type="domain" description="Mor transcription activator" evidence="1">
    <location>
        <begin position="13"/>
        <end position="119"/>
    </location>
</feature>
<dbReference type="RefSeq" id="WP_039163892.1">
    <property type="nucleotide sequence ID" value="NZ_JPJQ01000037.1"/>
</dbReference>
<dbReference type="InterPro" id="IPR009057">
    <property type="entry name" value="Homeodomain-like_sf"/>
</dbReference>